<evidence type="ECO:0000313" key="1">
    <source>
        <dbReference type="EMBL" id="KAI3765226.1"/>
    </source>
</evidence>
<evidence type="ECO:0000313" key="2">
    <source>
        <dbReference type="Proteomes" id="UP001055811"/>
    </source>
</evidence>
<comment type="caution">
    <text evidence="1">The sequence shown here is derived from an EMBL/GenBank/DDBJ whole genome shotgun (WGS) entry which is preliminary data.</text>
</comment>
<gene>
    <name evidence="1" type="ORF">L2E82_15254</name>
</gene>
<keyword evidence="2" id="KW-1185">Reference proteome</keyword>
<protein>
    <submittedName>
        <fullName evidence="1">Uncharacterized protein</fullName>
    </submittedName>
</protein>
<reference evidence="1 2" key="2">
    <citation type="journal article" date="2022" name="Mol. Ecol. Resour.">
        <title>The genomes of chicory, endive, great burdock and yacon provide insights into Asteraceae paleo-polyploidization history and plant inulin production.</title>
        <authorList>
            <person name="Fan W."/>
            <person name="Wang S."/>
            <person name="Wang H."/>
            <person name="Wang A."/>
            <person name="Jiang F."/>
            <person name="Liu H."/>
            <person name="Zhao H."/>
            <person name="Xu D."/>
            <person name="Zhang Y."/>
        </authorList>
    </citation>
    <scope>NUCLEOTIDE SEQUENCE [LARGE SCALE GENOMIC DNA]</scope>
    <source>
        <strain evidence="2">cv. Punajuju</strain>
        <tissue evidence="1">Leaves</tissue>
    </source>
</reference>
<dbReference type="Proteomes" id="UP001055811">
    <property type="component" value="Linkage Group LG03"/>
</dbReference>
<accession>A0ACB9F2Q5</accession>
<proteinExistence type="predicted"/>
<organism evidence="1 2">
    <name type="scientific">Cichorium intybus</name>
    <name type="common">Chicory</name>
    <dbReference type="NCBI Taxonomy" id="13427"/>
    <lineage>
        <taxon>Eukaryota</taxon>
        <taxon>Viridiplantae</taxon>
        <taxon>Streptophyta</taxon>
        <taxon>Embryophyta</taxon>
        <taxon>Tracheophyta</taxon>
        <taxon>Spermatophyta</taxon>
        <taxon>Magnoliopsida</taxon>
        <taxon>eudicotyledons</taxon>
        <taxon>Gunneridae</taxon>
        <taxon>Pentapetalae</taxon>
        <taxon>asterids</taxon>
        <taxon>campanulids</taxon>
        <taxon>Asterales</taxon>
        <taxon>Asteraceae</taxon>
        <taxon>Cichorioideae</taxon>
        <taxon>Cichorieae</taxon>
        <taxon>Cichoriinae</taxon>
        <taxon>Cichorium</taxon>
    </lineage>
</organism>
<sequence>MLEYETSQKGSSSSLETMGDSYDEQPKVSRRRLDENSFGKNLNKPIVRAYNRSNSKNGIADDECKRNNGVPHQESPSDGEIVKGDLNNYSNNKITCENHDDHEEVVEVTSSQLNSKKPMITLANPDHKDIATQDLFNTQNCQQVFQEDGVYNGDENGGNGSVSTAVFFKDFFNSGFAPNGDHEGLTSSSFGSNLEWSPEGPYASSSSQSSSANFKTITLELTLG</sequence>
<reference evidence="2" key="1">
    <citation type="journal article" date="2022" name="Mol. Ecol. Resour.">
        <title>The genomes of chicory, endive, great burdock and yacon provide insights into Asteraceae palaeo-polyploidization history and plant inulin production.</title>
        <authorList>
            <person name="Fan W."/>
            <person name="Wang S."/>
            <person name="Wang H."/>
            <person name="Wang A."/>
            <person name="Jiang F."/>
            <person name="Liu H."/>
            <person name="Zhao H."/>
            <person name="Xu D."/>
            <person name="Zhang Y."/>
        </authorList>
    </citation>
    <scope>NUCLEOTIDE SEQUENCE [LARGE SCALE GENOMIC DNA]</scope>
    <source>
        <strain evidence="2">cv. Punajuju</strain>
    </source>
</reference>
<name>A0ACB9F2Q5_CICIN</name>
<dbReference type="EMBL" id="CM042011">
    <property type="protein sequence ID" value="KAI3765226.1"/>
    <property type="molecule type" value="Genomic_DNA"/>
</dbReference>